<dbReference type="AlphaFoldDB" id="A0AAD9HEB2"/>
<evidence type="ECO:0000313" key="3">
    <source>
        <dbReference type="Proteomes" id="UP001232148"/>
    </source>
</evidence>
<keyword evidence="3" id="KW-1185">Reference proteome</keyword>
<name>A0AAD9HEB2_9PEZI</name>
<accession>A0AAD9HEB2</accession>
<gene>
    <name evidence="2" type="ORF">LX32DRAFT_10560</name>
</gene>
<feature type="compositionally biased region" description="Basic residues" evidence="1">
    <location>
        <begin position="15"/>
        <end position="29"/>
    </location>
</feature>
<evidence type="ECO:0000256" key="1">
    <source>
        <dbReference type="SAM" id="MobiDB-lite"/>
    </source>
</evidence>
<reference evidence="2" key="1">
    <citation type="submission" date="2021-06" db="EMBL/GenBank/DDBJ databases">
        <title>Comparative genomics, transcriptomics and evolutionary studies reveal genomic signatures of adaptation to plant cell wall in hemibiotrophic fungi.</title>
        <authorList>
            <consortium name="DOE Joint Genome Institute"/>
            <person name="Baroncelli R."/>
            <person name="Diaz J.F."/>
            <person name="Benocci T."/>
            <person name="Peng M."/>
            <person name="Battaglia E."/>
            <person name="Haridas S."/>
            <person name="Andreopoulos W."/>
            <person name="Labutti K."/>
            <person name="Pangilinan J."/>
            <person name="Floch G.L."/>
            <person name="Makela M.R."/>
            <person name="Henrissat B."/>
            <person name="Grigoriev I.V."/>
            <person name="Crouch J.A."/>
            <person name="De Vries R.P."/>
            <person name="Sukno S.A."/>
            <person name="Thon M.R."/>
        </authorList>
    </citation>
    <scope>NUCLEOTIDE SEQUENCE</scope>
    <source>
        <strain evidence="2">MAFF235873</strain>
    </source>
</reference>
<comment type="caution">
    <text evidence="2">The sequence shown here is derived from an EMBL/GenBank/DDBJ whole genome shotgun (WGS) entry which is preliminary data.</text>
</comment>
<feature type="region of interest" description="Disordered" evidence="1">
    <location>
        <begin position="1"/>
        <end position="36"/>
    </location>
</feature>
<evidence type="ECO:0000313" key="2">
    <source>
        <dbReference type="EMBL" id="KAK2026732.1"/>
    </source>
</evidence>
<proteinExistence type="predicted"/>
<dbReference type="Proteomes" id="UP001232148">
    <property type="component" value="Unassembled WGS sequence"/>
</dbReference>
<dbReference type="EMBL" id="MU842908">
    <property type="protein sequence ID" value="KAK2026732.1"/>
    <property type="molecule type" value="Genomic_DNA"/>
</dbReference>
<protein>
    <submittedName>
        <fullName evidence="2">Uncharacterized protein</fullName>
    </submittedName>
</protein>
<organism evidence="2 3">
    <name type="scientific">Colletotrichum zoysiae</name>
    <dbReference type="NCBI Taxonomy" id="1216348"/>
    <lineage>
        <taxon>Eukaryota</taxon>
        <taxon>Fungi</taxon>
        <taxon>Dikarya</taxon>
        <taxon>Ascomycota</taxon>
        <taxon>Pezizomycotina</taxon>
        <taxon>Sordariomycetes</taxon>
        <taxon>Hypocreomycetidae</taxon>
        <taxon>Glomerellales</taxon>
        <taxon>Glomerellaceae</taxon>
        <taxon>Colletotrichum</taxon>
        <taxon>Colletotrichum graminicola species complex</taxon>
    </lineage>
</organism>
<sequence>MKSPRIHQPSPSSSGKKRRKRKRRKKKKNTQISNPSVIIKVVTIERGSVNPPKKSEEEKVYSQQRSEEIWNRLPGLSSWPISPPSSGLMVTGQGEAYAKYAQSRQCQDWSQIFQRTMLQVKGASATGRRFGRDDARGCRCVVGGHGDGAV</sequence>